<name>A0A2H0U900_9BACT</name>
<evidence type="ECO:0000256" key="1">
    <source>
        <dbReference type="SAM" id="SignalP"/>
    </source>
</evidence>
<reference evidence="3" key="1">
    <citation type="submission" date="2017-09" db="EMBL/GenBank/DDBJ databases">
        <title>Depth-based differentiation of microbial function through sediment-hosted aquifers and enrichment of novel symbionts in the deep terrestrial subsurface.</title>
        <authorList>
            <person name="Probst A.J."/>
            <person name="Ladd B."/>
            <person name="Jarett J.K."/>
            <person name="Geller-Mcgrath D.E."/>
            <person name="Sieber C.M.K."/>
            <person name="Emerson J.B."/>
            <person name="Anantharaman K."/>
            <person name="Thomas B.C."/>
            <person name="Malmstrom R."/>
            <person name="Stieglmeier M."/>
            <person name="Klingl A."/>
            <person name="Woyke T."/>
            <person name="Ryan C.M."/>
            <person name="Banfield J.F."/>
        </authorList>
    </citation>
    <scope>NUCLEOTIDE SEQUENCE [LARGE SCALE GENOMIC DNA]</scope>
</reference>
<dbReference type="Proteomes" id="UP000230179">
    <property type="component" value="Unassembled WGS sequence"/>
</dbReference>
<dbReference type="AlphaFoldDB" id="A0A2H0U900"/>
<evidence type="ECO:0000313" key="3">
    <source>
        <dbReference type="Proteomes" id="UP000230179"/>
    </source>
</evidence>
<evidence type="ECO:0000313" key="2">
    <source>
        <dbReference type="EMBL" id="PIR82877.1"/>
    </source>
</evidence>
<organism evidence="2 3">
    <name type="scientific">Candidatus Kaiserbacteria bacterium CG10_big_fil_rev_8_21_14_0_10_56_12</name>
    <dbReference type="NCBI Taxonomy" id="1974611"/>
    <lineage>
        <taxon>Bacteria</taxon>
        <taxon>Candidatus Kaiseribacteriota</taxon>
    </lineage>
</organism>
<sequence>MQKISFWALGLFLAALFSTAFVSVTPASAELVSVGQGGDAACLVSDAEAAFGLKTPAELEHDAVTRTRERSSFVAYLNAVRCKSCNSGIVSDGADGSRQVVGSACTNRYKNSSGGGKNVQVVIDDAYYNATGQFVSSVLYTFSQQRDVSNRHGVLTIGDASVHVTCAVIDDVDNYVDKMSMSTRRYADHGGYGNSSWHSHSAASFTAVGLKLDPSKGSIEVIKTVNVGFASKP</sequence>
<comment type="caution">
    <text evidence="2">The sequence shown here is derived from an EMBL/GenBank/DDBJ whole genome shotgun (WGS) entry which is preliminary data.</text>
</comment>
<keyword evidence="1" id="KW-0732">Signal</keyword>
<feature type="signal peptide" evidence="1">
    <location>
        <begin position="1"/>
        <end position="22"/>
    </location>
</feature>
<protein>
    <submittedName>
        <fullName evidence="2">Uncharacterized protein</fullName>
    </submittedName>
</protein>
<proteinExistence type="predicted"/>
<gene>
    <name evidence="2" type="ORF">COU19_03435</name>
</gene>
<dbReference type="EMBL" id="PFBL01000026">
    <property type="protein sequence ID" value="PIR82877.1"/>
    <property type="molecule type" value="Genomic_DNA"/>
</dbReference>
<feature type="chain" id="PRO_5013870413" evidence="1">
    <location>
        <begin position="23"/>
        <end position="233"/>
    </location>
</feature>
<accession>A0A2H0U900</accession>